<sequence>MADANRIISLESLLPSSPRSSRHQFLNTRYVRVKPPLDYDDGVRVHWRAELIEDDEGIDRQKIPCESVFEYIGGNMVRRVTQWIDKYFGALFELPKYNDDAAYHNIHSRET</sequence>
<proteinExistence type="predicted"/>
<comment type="caution">
    <text evidence="1">The sequence shown here is derived from an EMBL/GenBank/DDBJ whole genome shotgun (WGS) entry which is preliminary data.</text>
</comment>
<keyword evidence="2" id="KW-1185">Reference proteome</keyword>
<reference evidence="1 2" key="1">
    <citation type="submission" date="2024-01" db="EMBL/GenBank/DDBJ databases">
        <title>The complete chloroplast genome sequence of Lithospermum erythrorhizon: insights into the phylogenetic relationship among Boraginaceae species and the maternal lineages of purple gromwells.</title>
        <authorList>
            <person name="Okada T."/>
            <person name="Watanabe K."/>
        </authorList>
    </citation>
    <scope>NUCLEOTIDE SEQUENCE [LARGE SCALE GENOMIC DNA]</scope>
</reference>
<evidence type="ECO:0000313" key="2">
    <source>
        <dbReference type="Proteomes" id="UP001454036"/>
    </source>
</evidence>
<name>A0AAV3Q2M1_LITER</name>
<evidence type="ECO:0000313" key="1">
    <source>
        <dbReference type="EMBL" id="GAA0156860.1"/>
    </source>
</evidence>
<dbReference type="EMBL" id="BAABME010019337">
    <property type="protein sequence ID" value="GAA0156860.1"/>
    <property type="molecule type" value="Genomic_DNA"/>
</dbReference>
<protein>
    <submittedName>
        <fullName evidence="1">Uncharacterized protein</fullName>
    </submittedName>
</protein>
<dbReference type="AlphaFoldDB" id="A0AAV3Q2M1"/>
<gene>
    <name evidence="1" type="ORF">LIER_38359</name>
</gene>
<accession>A0AAV3Q2M1</accession>
<dbReference type="Proteomes" id="UP001454036">
    <property type="component" value="Unassembled WGS sequence"/>
</dbReference>
<organism evidence="1 2">
    <name type="scientific">Lithospermum erythrorhizon</name>
    <name type="common">Purple gromwell</name>
    <name type="synonym">Lithospermum officinale var. erythrorhizon</name>
    <dbReference type="NCBI Taxonomy" id="34254"/>
    <lineage>
        <taxon>Eukaryota</taxon>
        <taxon>Viridiplantae</taxon>
        <taxon>Streptophyta</taxon>
        <taxon>Embryophyta</taxon>
        <taxon>Tracheophyta</taxon>
        <taxon>Spermatophyta</taxon>
        <taxon>Magnoliopsida</taxon>
        <taxon>eudicotyledons</taxon>
        <taxon>Gunneridae</taxon>
        <taxon>Pentapetalae</taxon>
        <taxon>asterids</taxon>
        <taxon>lamiids</taxon>
        <taxon>Boraginales</taxon>
        <taxon>Boraginaceae</taxon>
        <taxon>Boraginoideae</taxon>
        <taxon>Lithospermeae</taxon>
        <taxon>Lithospermum</taxon>
    </lineage>
</organism>